<proteinExistence type="predicted"/>
<name>A0AAD4QA95_9AGAM</name>
<accession>A0AAD4QA95</accession>
<comment type="caution">
    <text evidence="2">The sequence shown here is derived from an EMBL/GenBank/DDBJ whole genome shotgun (WGS) entry which is preliminary data.</text>
</comment>
<dbReference type="EMBL" id="JAKELL010000079">
    <property type="protein sequence ID" value="KAH8984106.1"/>
    <property type="molecule type" value="Genomic_DNA"/>
</dbReference>
<protein>
    <submittedName>
        <fullName evidence="2">Uncharacterized protein</fullName>
    </submittedName>
</protein>
<dbReference type="Proteomes" id="UP001201163">
    <property type="component" value="Unassembled WGS sequence"/>
</dbReference>
<keyword evidence="1" id="KW-0812">Transmembrane</keyword>
<keyword evidence="3" id="KW-1185">Reference proteome</keyword>
<keyword evidence="1" id="KW-0472">Membrane</keyword>
<sequence length="77" mass="8723">MWLSATYPHLLGYSTRTFALMSLLLSTTSGLICGLGTWYIYTKRVNENKKDFSLLLGSLKEISLGCQRTVCEETKRL</sequence>
<dbReference type="AlphaFoldDB" id="A0AAD4QA95"/>
<keyword evidence="1" id="KW-1133">Transmembrane helix</keyword>
<feature type="transmembrane region" description="Helical" evidence="1">
    <location>
        <begin position="20"/>
        <end position="41"/>
    </location>
</feature>
<organism evidence="2 3">
    <name type="scientific">Lactarius akahatsu</name>
    <dbReference type="NCBI Taxonomy" id="416441"/>
    <lineage>
        <taxon>Eukaryota</taxon>
        <taxon>Fungi</taxon>
        <taxon>Dikarya</taxon>
        <taxon>Basidiomycota</taxon>
        <taxon>Agaricomycotina</taxon>
        <taxon>Agaricomycetes</taxon>
        <taxon>Russulales</taxon>
        <taxon>Russulaceae</taxon>
        <taxon>Lactarius</taxon>
    </lineage>
</organism>
<gene>
    <name evidence="2" type="ORF">EDB92DRAFT_1888017</name>
</gene>
<evidence type="ECO:0000313" key="3">
    <source>
        <dbReference type="Proteomes" id="UP001201163"/>
    </source>
</evidence>
<evidence type="ECO:0000313" key="2">
    <source>
        <dbReference type="EMBL" id="KAH8984106.1"/>
    </source>
</evidence>
<reference evidence="2" key="1">
    <citation type="submission" date="2022-01" db="EMBL/GenBank/DDBJ databases">
        <title>Comparative genomics reveals a dynamic genome evolution in the ectomycorrhizal milk-cap (Lactarius) mushrooms.</title>
        <authorList>
            <consortium name="DOE Joint Genome Institute"/>
            <person name="Lebreton A."/>
            <person name="Tang N."/>
            <person name="Kuo A."/>
            <person name="LaButti K."/>
            <person name="Drula E."/>
            <person name="Barry K."/>
            <person name="Clum A."/>
            <person name="Lipzen A."/>
            <person name="Mousain D."/>
            <person name="Ng V."/>
            <person name="Wang R."/>
            <person name="Wang X."/>
            <person name="Dai Y."/>
            <person name="Henrissat B."/>
            <person name="Grigoriev I.V."/>
            <person name="Guerin-Laguette A."/>
            <person name="Yu F."/>
            <person name="Martin F.M."/>
        </authorList>
    </citation>
    <scope>NUCLEOTIDE SEQUENCE</scope>
    <source>
        <strain evidence="2">QP</strain>
    </source>
</reference>
<evidence type="ECO:0000256" key="1">
    <source>
        <dbReference type="SAM" id="Phobius"/>
    </source>
</evidence>